<reference evidence="1" key="2">
    <citation type="journal article" date="2015" name="Fish Shellfish Immunol.">
        <title>Early steps in the European eel (Anguilla anguilla)-Vibrio vulnificus interaction in the gills: Role of the RtxA13 toxin.</title>
        <authorList>
            <person name="Callol A."/>
            <person name="Pajuelo D."/>
            <person name="Ebbesson L."/>
            <person name="Teles M."/>
            <person name="MacKenzie S."/>
            <person name="Amaro C."/>
        </authorList>
    </citation>
    <scope>NUCLEOTIDE SEQUENCE</scope>
</reference>
<organism evidence="1">
    <name type="scientific">Anguilla anguilla</name>
    <name type="common">European freshwater eel</name>
    <name type="synonym">Muraena anguilla</name>
    <dbReference type="NCBI Taxonomy" id="7936"/>
    <lineage>
        <taxon>Eukaryota</taxon>
        <taxon>Metazoa</taxon>
        <taxon>Chordata</taxon>
        <taxon>Craniata</taxon>
        <taxon>Vertebrata</taxon>
        <taxon>Euteleostomi</taxon>
        <taxon>Actinopterygii</taxon>
        <taxon>Neopterygii</taxon>
        <taxon>Teleostei</taxon>
        <taxon>Anguilliformes</taxon>
        <taxon>Anguillidae</taxon>
        <taxon>Anguilla</taxon>
    </lineage>
</organism>
<sequence>MVQTVKSQAFEDLEQDEQAIEFHQRMIDILLQVMLESRDFSPS</sequence>
<protein>
    <submittedName>
        <fullName evidence="1">Uncharacterized protein</fullName>
    </submittedName>
</protein>
<accession>A0A0E9VF65</accession>
<name>A0A0E9VF65_ANGAN</name>
<evidence type="ECO:0000313" key="1">
    <source>
        <dbReference type="EMBL" id="JAH76661.1"/>
    </source>
</evidence>
<dbReference type="EMBL" id="GBXM01031916">
    <property type="protein sequence ID" value="JAH76661.1"/>
    <property type="molecule type" value="Transcribed_RNA"/>
</dbReference>
<dbReference type="AlphaFoldDB" id="A0A0E9VF65"/>
<reference evidence="1" key="1">
    <citation type="submission" date="2014-11" db="EMBL/GenBank/DDBJ databases">
        <authorList>
            <person name="Amaro Gonzalez C."/>
        </authorList>
    </citation>
    <scope>NUCLEOTIDE SEQUENCE</scope>
</reference>
<proteinExistence type="predicted"/>